<feature type="transmembrane region" description="Helical" evidence="1">
    <location>
        <begin position="65"/>
        <end position="83"/>
    </location>
</feature>
<dbReference type="InParanoid" id="A0A409WKK2"/>
<feature type="transmembrane region" description="Helical" evidence="1">
    <location>
        <begin position="103"/>
        <end position="130"/>
    </location>
</feature>
<evidence type="ECO:0000313" key="2">
    <source>
        <dbReference type="EMBL" id="PPQ79046.1"/>
    </source>
</evidence>
<protein>
    <recommendedName>
        <fullName evidence="4">Chitin synthase export chaperone</fullName>
    </recommendedName>
</protein>
<comment type="caution">
    <text evidence="2">The sequence shown here is derived from an EMBL/GenBank/DDBJ whole genome shotgun (WGS) entry which is preliminary data.</text>
</comment>
<feature type="transmembrane region" description="Helical" evidence="1">
    <location>
        <begin position="31"/>
        <end position="53"/>
    </location>
</feature>
<evidence type="ECO:0000256" key="1">
    <source>
        <dbReference type="SAM" id="Phobius"/>
    </source>
</evidence>
<feature type="transmembrane region" description="Helical" evidence="1">
    <location>
        <begin position="142"/>
        <end position="168"/>
    </location>
</feature>
<dbReference type="OrthoDB" id="2896404at2759"/>
<dbReference type="Proteomes" id="UP000283269">
    <property type="component" value="Unassembled WGS sequence"/>
</dbReference>
<dbReference type="STRING" id="93625.A0A409WKK2"/>
<keyword evidence="1" id="KW-0472">Membrane</keyword>
<organism evidence="2 3">
    <name type="scientific">Psilocybe cyanescens</name>
    <dbReference type="NCBI Taxonomy" id="93625"/>
    <lineage>
        <taxon>Eukaryota</taxon>
        <taxon>Fungi</taxon>
        <taxon>Dikarya</taxon>
        <taxon>Basidiomycota</taxon>
        <taxon>Agaricomycotina</taxon>
        <taxon>Agaricomycetes</taxon>
        <taxon>Agaricomycetidae</taxon>
        <taxon>Agaricales</taxon>
        <taxon>Agaricineae</taxon>
        <taxon>Strophariaceae</taxon>
        <taxon>Psilocybe</taxon>
    </lineage>
</organism>
<keyword evidence="1" id="KW-0812">Transmembrane</keyword>
<dbReference type="AlphaFoldDB" id="A0A409WKK2"/>
<gene>
    <name evidence="2" type="ORF">CVT25_002355</name>
</gene>
<sequence length="193" mass="21272">MLVFTNRASDSLVELLQRDEQVDVKPIGTHFIAAFDSLYLVSLLSLLAIFSTACASPRIRRFSTWYTFLLAWIFEAVSKLLLVGQQTSPIPPQFGICVAQASLINAIPVLCAFYAVTYILQTYLTVMAILKSETTVSKSRVRLLHALPCAAFIALFILSLTAIIATIVDSSGSQIEQRPKEVLWGCTAILQDL</sequence>
<keyword evidence="3" id="KW-1185">Reference proteome</keyword>
<evidence type="ECO:0000313" key="3">
    <source>
        <dbReference type="Proteomes" id="UP000283269"/>
    </source>
</evidence>
<reference evidence="2 3" key="1">
    <citation type="journal article" date="2018" name="Evol. Lett.">
        <title>Horizontal gene cluster transfer increased hallucinogenic mushroom diversity.</title>
        <authorList>
            <person name="Reynolds H.T."/>
            <person name="Vijayakumar V."/>
            <person name="Gluck-Thaler E."/>
            <person name="Korotkin H.B."/>
            <person name="Matheny P.B."/>
            <person name="Slot J.C."/>
        </authorList>
    </citation>
    <scope>NUCLEOTIDE SEQUENCE [LARGE SCALE GENOMIC DNA]</scope>
    <source>
        <strain evidence="2 3">2631</strain>
    </source>
</reference>
<evidence type="ECO:0008006" key="4">
    <source>
        <dbReference type="Google" id="ProtNLM"/>
    </source>
</evidence>
<keyword evidence="1" id="KW-1133">Transmembrane helix</keyword>
<dbReference type="EMBL" id="NHYD01003395">
    <property type="protein sequence ID" value="PPQ79046.1"/>
    <property type="molecule type" value="Genomic_DNA"/>
</dbReference>
<name>A0A409WKK2_PSICY</name>
<proteinExistence type="predicted"/>
<accession>A0A409WKK2</accession>